<dbReference type="PANTHER" id="PTHR40661:SF3">
    <property type="entry name" value="FELS-1 PROPHAGE TRANSCRIPTIONAL REGULATOR"/>
    <property type="match status" value="1"/>
</dbReference>
<dbReference type="InterPro" id="IPR001387">
    <property type="entry name" value="Cro/C1-type_HTH"/>
</dbReference>
<organism evidence="7 8">
    <name type="scientific">Roseibium aggregatum</name>
    <dbReference type="NCBI Taxonomy" id="187304"/>
    <lineage>
        <taxon>Bacteria</taxon>
        <taxon>Pseudomonadati</taxon>
        <taxon>Pseudomonadota</taxon>
        <taxon>Alphaproteobacteria</taxon>
        <taxon>Hyphomicrobiales</taxon>
        <taxon>Stappiaceae</taxon>
        <taxon>Roseibium</taxon>
    </lineage>
</organism>
<evidence type="ECO:0000256" key="5">
    <source>
        <dbReference type="SAM" id="MobiDB-lite"/>
    </source>
</evidence>
<dbReference type="EMBL" id="JAEKJZ010000001">
    <property type="protein sequence ID" value="MBN9670309.1"/>
    <property type="molecule type" value="Genomic_DNA"/>
</dbReference>
<keyword evidence="3" id="KW-0804">Transcription</keyword>
<evidence type="ECO:0000256" key="2">
    <source>
        <dbReference type="ARBA" id="ARBA00023125"/>
    </source>
</evidence>
<dbReference type="PROSITE" id="PS50943">
    <property type="entry name" value="HTH_CROC1"/>
    <property type="match status" value="1"/>
</dbReference>
<dbReference type="CDD" id="cd00093">
    <property type="entry name" value="HTH_XRE"/>
    <property type="match status" value="1"/>
</dbReference>
<protein>
    <submittedName>
        <fullName evidence="7">Helix-turn-helix domain-containing protein</fullName>
    </submittedName>
</protein>
<evidence type="ECO:0000256" key="1">
    <source>
        <dbReference type="ARBA" id="ARBA00023015"/>
    </source>
</evidence>
<dbReference type="SUPFAM" id="SSF47413">
    <property type="entry name" value="lambda repressor-like DNA-binding domains"/>
    <property type="match status" value="1"/>
</dbReference>
<dbReference type="GO" id="GO:0003677">
    <property type="term" value="F:DNA binding"/>
    <property type="evidence" value="ECO:0007669"/>
    <property type="project" value="UniProtKB-KW"/>
</dbReference>
<dbReference type="PANTHER" id="PTHR40661">
    <property type="match status" value="1"/>
</dbReference>
<feature type="coiled-coil region" evidence="4">
    <location>
        <begin position="117"/>
        <end position="144"/>
    </location>
</feature>
<sequence>MTHPFKNTPPSHSGDPDQQALERQEADGSSVMSSKSSDYTLGERICKARDVSGLSTAQLARRLGIKTSTLHSWESDRSEPRSNKLVLLAGLLNVSPTWLLVGRGTPPVMDEPASADLDGVRVALDRLQRQAQGLADEIAALQERLNGS</sequence>
<evidence type="ECO:0000259" key="6">
    <source>
        <dbReference type="PROSITE" id="PS50943"/>
    </source>
</evidence>
<feature type="domain" description="HTH cro/C1-type" evidence="6">
    <location>
        <begin position="47"/>
        <end position="99"/>
    </location>
</feature>
<keyword evidence="1" id="KW-0805">Transcription regulation</keyword>
<evidence type="ECO:0000313" key="7">
    <source>
        <dbReference type="EMBL" id="MBN9670309.1"/>
    </source>
</evidence>
<keyword evidence="4" id="KW-0175">Coiled coil</keyword>
<proteinExistence type="predicted"/>
<reference evidence="7" key="1">
    <citation type="submission" date="2020-12" db="EMBL/GenBank/DDBJ databases">
        <title>Oil enriched cultivation method for isolating marine PHA-producing bacteria.</title>
        <authorList>
            <person name="Zheng W."/>
            <person name="Yu S."/>
            <person name="Huang Y."/>
        </authorList>
    </citation>
    <scope>NUCLEOTIDE SEQUENCE</scope>
    <source>
        <strain evidence="7">SY-2-12</strain>
    </source>
</reference>
<evidence type="ECO:0000256" key="4">
    <source>
        <dbReference type="SAM" id="Coils"/>
    </source>
</evidence>
<feature type="region of interest" description="Disordered" evidence="5">
    <location>
        <begin position="1"/>
        <end position="38"/>
    </location>
</feature>
<dbReference type="Gene3D" id="1.10.260.40">
    <property type="entry name" value="lambda repressor-like DNA-binding domains"/>
    <property type="match status" value="1"/>
</dbReference>
<dbReference type="Pfam" id="PF01381">
    <property type="entry name" value="HTH_3"/>
    <property type="match status" value="1"/>
</dbReference>
<dbReference type="SMART" id="SM00530">
    <property type="entry name" value="HTH_XRE"/>
    <property type="match status" value="1"/>
</dbReference>
<evidence type="ECO:0000256" key="3">
    <source>
        <dbReference type="ARBA" id="ARBA00023163"/>
    </source>
</evidence>
<comment type="caution">
    <text evidence="7">The sequence shown here is derived from an EMBL/GenBank/DDBJ whole genome shotgun (WGS) entry which is preliminary data.</text>
</comment>
<evidence type="ECO:0000313" key="8">
    <source>
        <dbReference type="Proteomes" id="UP000664096"/>
    </source>
</evidence>
<keyword evidence="2" id="KW-0238">DNA-binding</keyword>
<name>A0A939ECW2_9HYPH</name>
<dbReference type="AlphaFoldDB" id="A0A939ECW2"/>
<dbReference type="InterPro" id="IPR010982">
    <property type="entry name" value="Lambda_DNA-bd_dom_sf"/>
</dbReference>
<gene>
    <name evidence="7" type="ORF">JF539_08160</name>
</gene>
<dbReference type="Proteomes" id="UP000664096">
    <property type="component" value="Unassembled WGS sequence"/>
</dbReference>
<accession>A0A939ECW2</accession>